<evidence type="ECO:0000313" key="2">
    <source>
        <dbReference type="Proteomes" id="UP001152759"/>
    </source>
</evidence>
<accession>A0A9P0AAJ9</accession>
<proteinExistence type="predicted"/>
<name>A0A9P0AAJ9_BEMTA</name>
<dbReference type="Proteomes" id="UP001152759">
    <property type="component" value="Chromosome 4"/>
</dbReference>
<evidence type="ECO:0000313" key="1">
    <source>
        <dbReference type="EMBL" id="CAH0389103.1"/>
    </source>
</evidence>
<dbReference type="EMBL" id="OU963865">
    <property type="protein sequence ID" value="CAH0389103.1"/>
    <property type="molecule type" value="Genomic_DNA"/>
</dbReference>
<keyword evidence="2" id="KW-1185">Reference proteome</keyword>
<dbReference type="AlphaFoldDB" id="A0A9P0AAJ9"/>
<organism evidence="1 2">
    <name type="scientific">Bemisia tabaci</name>
    <name type="common">Sweetpotato whitefly</name>
    <name type="synonym">Aleurodes tabaci</name>
    <dbReference type="NCBI Taxonomy" id="7038"/>
    <lineage>
        <taxon>Eukaryota</taxon>
        <taxon>Metazoa</taxon>
        <taxon>Ecdysozoa</taxon>
        <taxon>Arthropoda</taxon>
        <taxon>Hexapoda</taxon>
        <taxon>Insecta</taxon>
        <taxon>Pterygota</taxon>
        <taxon>Neoptera</taxon>
        <taxon>Paraneoptera</taxon>
        <taxon>Hemiptera</taxon>
        <taxon>Sternorrhyncha</taxon>
        <taxon>Aleyrodoidea</taxon>
        <taxon>Aleyrodidae</taxon>
        <taxon>Aleyrodinae</taxon>
        <taxon>Bemisia</taxon>
    </lineage>
</organism>
<protein>
    <submittedName>
        <fullName evidence="1">Uncharacterized protein</fullName>
    </submittedName>
</protein>
<sequence>MSVVDKPRIISAEVKKRNNYLKRDFKRPHIAAVKVRAFIRDSIRLPYKVRGSLVHSWFSESGANPLAPKSVEICDRELWVLTDACSEKKIRYVEVRDGQLLVFPAFSSRRLPEWRLPLYDLNLLPYPLGNPFCFSFSRRDHSTPVAIFQGKHKQEELSLLSILHTLLFFGAVYRVIQKSRSTPIIS</sequence>
<gene>
    <name evidence="1" type="ORF">BEMITA_LOCUS7968</name>
</gene>
<reference evidence="1" key="1">
    <citation type="submission" date="2021-12" db="EMBL/GenBank/DDBJ databases">
        <authorList>
            <person name="King R."/>
        </authorList>
    </citation>
    <scope>NUCLEOTIDE SEQUENCE</scope>
</reference>